<sequence length="548" mass="60688">MEAKLVYRTLRKISDWTVNGYYSEVYVEGQQNISKSGPLVVAPTHHNEILDIATLSITIPYGRHVSFWAKASMFKNPILGAILSSSGAIPVKRNPNASESTRLKNTAGSEHVSYSETTQKKRTDEGKSVLKPDDRASLFYNTSEALARGEVIGVFPEGTSYTQPEIAQVMPGAGWVGVEYLKFITRSEGTVNEKGKPRTGDNSLKIVPVAIVYTDKTRYRSRVYVRFGKPIEVDKCVSHSFHEAQDQSEDHSKALVMHITHQVEKSLRKMTINAPDWDTVCAVAAARNILWGDEDYIRLRDWVEVSQSLVELLAPKHDSEQSDVKENSQLKEALTKYYALLHYTGIKHSTLCSLVPMHISHVLDASTPPQPFFTVSSSQRPVLLATFSLLVSLPPSLVRLALFLPPLLLHLPGYITGHFAGKMANPGEYEAVAQLKSVGGGVGIGLGVLGGLGWVGWSKSAEILAWLAQQLLHLGSWSGVFGPSEPLQRLILDKAKSPCTVLGTIYLGMWLLVKWHGVYVDANYQQSVFYARVFYLFTAHLSLDSNEY</sequence>
<feature type="region of interest" description="Disordered" evidence="1">
    <location>
        <begin position="93"/>
        <end position="128"/>
    </location>
</feature>
<dbReference type="GO" id="GO:0008654">
    <property type="term" value="P:phospholipid biosynthetic process"/>
    <property type="evidence" value="ECO:0007669"/>
    <property type="project" value="TreeGrafter"/>
</dbReference>
<organism evidence="3 4">
    <name type="scientific">Crepidotus variabilis</name>
    <dbReference type="NCBI Taxonomy" id="179855"/>
    <lineage>
        <taxon>Eukaryota</taxon>
        <taxon>Fungi</taxon>
        <taxon>Dikarya</taxon>
        <taxon>Basidiomycota</taxon>
        <taxon>Agaricomycotina</taxon>
        <taxon>Agaricomycetes</taxon>
        <taxon>Agaricomycetidae</taxon>
        <taxon>Agaricales</taxon>
        <taxon>Agaricineae</taxon>
        <taxon>Crepidotaceae</taxon>
        <taxon>Crepidotus</taxon>
    </lineage>
</organism>
<feature type="domain" description="Phospholipid/glycerol acyltransferase" evidence="2">
    <location>
        <begin position="39"/>
        <end position="214"/>
    </location>
</feature>
<accession>A0A9P6EDR6</accession>
<dbReference type="OrthoDB" id="1044435at2759"/>
<proteinExistence type="predicted"/>
<evidence type="ECO:0000256" key="1">
    <source>
        <dbReference type="SAM" id="MobiDB-lite"/>
    </source>
</evidence>
<dbReference type="SUPFAM" id="SSF69593">
    <property type="entry name" value="Glycerol-3-phosphate (1)-acyltransferase"/>
    <property type="match status" value="1"/>
</dbReference>
<comment type="caution">
    <text evidence="3">The sequence shown here is derived from an EMBL/GenBank/DDBJ whole genome shotgun (WGS) entry which is preliminary data.</text>
</comment>
<keyword evidence="4" id="KW-1185">Reference proteome</keyword>
<evidence type="ECO:0000259" key="2">
    <source>
        <dbReference type="SMART" id="SM00563"/>
    </source>
</evidence>
<dbReference type="GO" id="GO:0016287">
    <property type="term" value="F:glycerone-phosphate O-acyltransferase activity"/>
    <property type="evidence" value="ECO:0007669"/>
    <property type="project" value="TreeGrafter"/>
</dbReference>
<dbReference type="GO" id="GO:0004366">
    <property type="term" value="F:glycerol-3-phosphate O-acyltransferase activity"/>
    <property type="evidence" value="ECO:0007669"/>
    <property type="project" value="TreeGrafter"/>
</dbReference>
<dbReference type="Pfam" id="PF01553">
    <property type="entry name" value="Acyltransferase"/>
    <property type="match status" value="1"/>
</dbReference>
<dbReference type="EMBL" id="MU157863">
    <property type="protein sequence ID" value="KAF9527174.1"/>
    <property type="molecule type" value="Genomic_DNA"/>
</dbReference>
<dbReference type="InterPro" id="IPR002123">
    <property type="entry name" value="Plipid/glycerol_acylTrfase"/>
</dbReference>
<feature type="compositionally biased region" description="Polar residues" evidence="1">
    <location>
        <begin position="95"/>
        <end position="117"/>
    </location>
</feature>
<evidence type="ECO:0000313" key="4">
    <source>
        <dbReference type="Proteomes" id="UP000807306"/>
    </source>
</evidence>
<feature type="compositionally biased region" description="Basic and acidic residues" evidence="1">
    <location>
        <begin position="118"/>
        <end position="128"/>
    </location>
</feature>
<reference evidence="3" key="1">
    <citation type="submission" date="2020-11" db="EMBL/GenBank/DDBJ databases">
        <authorList>
            <consortium name="DOE Joint Genome Institute"/>
            <person name="Ahrendt S."/>
            <person name="Riley R."/>
            <person name="Andreopoulos W."/>
            <person name="Labutti K."/>
            <person name="Pangilinan J."/>
            <person name="Ruiz-Duenas F.J."/>
            <person name="Barrasa J.M."/>
            <person name="Sanchez-Garcia M."/>
            <person name="Camarero S."/>
            <person name="Miyauchi S."/>
            <person name="Serrano A."/>
            <person name="Linde D."/>
            <person name="Babiker R."/>
            <person name="Drula E."/>
            <person name="Ayuso-Fernandez I."/>
            <person name="Pacheco R."/>
            <person name="Padilla G."/>
            <person name="Ferreira P."/>
            <person name="Barriuso J."/>
            <person name="Kellner H."/>
            <person name="Castanera R."/>
            <person name="Alfaro M."/>
            <person name="Ramirez L."/>
            <person name="Pisabarro A.G."/>
            <person name="Kuo A."/>
            <person name="Tritt A."/>
            <person name="Lipzen A."/>
            <person name="He G."/>
            <person name="Yan M."/>
            <person name="Ng V."/>
            <person name="Cullen D."/>
            <person name="Martin F."/>
            <person name="Rosso M.-N."/>
            <person name="Henrissat B."/>
            <person name="Hibbett D."/>
            <person name="Martinez A.T."/>
            <person name="Grigoriev I.V."/>
        </authorList>
    </citation>
    <scope>NUCLEOTIDE SEQUENCE</scope>
    <source>
        <strain evidence="3">CBS 506.95</strain>
    </source>
</reference>
<dbReference type="InterPro" id="IPR052744">
    <property type="entry name" value="GPAT/DAPAT"/>
</dbReference>
<dbReference type="PANTHER" id="PTHR31605">
    <property type="entry name" value="GLYCEROL-3-PHOSPHATE O-ACYLTRANSFERASE 1"/>
    <property type="match status" value="1"/>
</dbReference>
<dbReference type="Proteomes" id="UP000807306">
    <property type="component" value="Unassembled WGS sequence"/>
</dbReference>
<dbReference type="AlphaFoldDB" id="A0A9P6EDR6"/>
<dbReference type="PANTHER" id="PTHR31605:SF0">
    <property type="entry name" value="GLYCEROL-3-PHOSPHATE O-ACYLTRANSFERASE 1"/>
    <property type="match status" value="1"/>
</dbReference>
<dbReference type="SMART" id="SM00563">
    <property type="entry name" value="PlsC"/>
    <property type="match status" value="1"/>
</dbReference>
<protein>
    <recommendedName>
        <fullName evidence="2">Phospholipid/glycerol acyltransferase domain-containing protein</fullName>
    </recommendedName>
</protein>
<name>A0A9P6EDR6_9AGAR</name>
<evidence type="ECO:0000313" key="3">
    <source>
        <dbReference type="EMBL" id="KAF9527174.1"/>
    </source>
</evidence>
<gene>
    <name evidence="3" type="ORF">CPB83DRAFT_856494</name>
</gene>